<sequence>MAVMARQVWLADWTYAHRGLHDADTCENSPAAFRGAIKAGLGIECDVQMSGDGEAMVFHDWTLDRLTTESGALRDRTADELAQIALKSGGNIPRLCEFLALVGGRVPVLIEVKSKRDAEWKPLARSVVQALSRYNGPAAVMSFDPRIVRWFSRTLPTRPRGLVTGRGEKQRLAFAVERAMAIVHARATFIACDIRDLPDPALDRYRRRGMPLLTWTVRSRELMARARHHADAAIAEGAGLA</sequence>
<dbReference type="GO" id="GO:0008081">
    <property type="term" value="F:phosphoric diester hydrolase activity"/>
    <property type="evidence" value="ECO:0007669"/>
    <property type="project" value="InterPro"/>
</dbReference>
<feature type="domain" description="GP-PDE" evidence="1">
    <location>
        <begin position="12"/>
        <end position="241"/>
    </location>
</feature>
<dbReference type="PANTHER" id="PTHR46211">
    <property type="entry name" value="GLYCEROPHOSPHORYL DIESTER PHOSPHODIESTERASE"/>
    <property type="match status" value="1"/>
</dbReference>
<evidence type="ECO:0000313" key="3">
    <source>
        <dbReference type="Proteomes" id="UP000598997"/>
    </source>
</evidence>
<protein>
    <submittedName>
        <fullName evidence="2">Phosphodiesterase</fullName>
    </submittedName>
</protein>
<proteinExistence type="predicted"/>
<name>A0A917DFK1_9SPHN</name>
<evidence type="ECO:0000313" key="2">
    <source>
        <dbReference type="EMBL" id="GGD32980.1"/>
    </source>
</evidence>
<keyword evidence="3" id="KW-1185">Reference proteome</keyword>
<dbReference type="SUPFAM" id="SSF51695">
    <property type="entry name" value="PLC-like phosphodiesterases"/>
    <property type="match status" value="1"/>
</dbReference>
<dbReference type="EMBL" id="BMIO01000001">
    <property type="protein sequence ID" value="GGD32980.1"/>
    <property type="molecule type" value="Genomic_DNA"/>
</dbReference>
<evidence type="ECO:0000259" key="1">
    <source>
        <dbReference type="PROSITE" id="PS51704"/>
    </source>
</evidence>
<dbReference type="RefSeq" id="WP_066765439.1">
    <property type="nucleotide sequence ID" value="NZ_BMIO01000001.1"/>
</dbReference>
<dbReference type="AlphaFoldDB" id="A0A917DFK1"/>
<dbReference type="Pfam" id="PF03009">
    <property type="entry name" value="GDPD"/>
    <property type="match status" value="1"/>
</dbReference>
<dbReference type="GO" id="GO:0006629">
    <property type="term" value="P:lipid metabolic process"/>
    <property type="evidence" value="ECO:0007669"/>
    <property type="project" value="InterPro"/>
</dbReference>
<dbReference type="PANTHER" id="PTHR46211:SF1">
    <property type="entry name" value="GLYCEROPHOSPHODIESTER PHOSPHODIESTERASE, CYTOPLASMIC"/>
    <property type="match status" value="1"/>
</dbReference>
<dbReference type="OrthoDB" id="384721at2"/>
<accession>A0A917DFK1</accession>
<dbReference type="InterPro" id="IPR030395">
    <property type="entry name" value="GP_PDE_dom"/>
</dbReference>
<dbReference type="Gene3D" id="3.20.20.190">
    <property type="entry name" value="Phosphatidylinositol (PI) phosphodiesterase"/>
    <property type="match status" value="1"/>
</dbReference>
<gene>
    <name evidence="2" type="ORF">GCM10010989_03800</name>
</gene>
<organism evidence="2 3">
    <name type="scientific">Croceicoccus pelagius</name>
    <dbReference type="NCBI Taxonomy" id="1703341"/>
    <lineage>
        <taxon>Bacteria</taxon>
        <taxon>Pseudomonadati</taxon>
        <taxon>Pseudomonadota</taxon>
        <taxon>Alphaproteobacteria</taxon>
        <taxon>Sphingomonadales</taxon>
        <taxon>Erythrobacteraceae</taxon>
        <taxon>Croceicoccus</taxon>
    </lineage>
</organism>
<dbReference type="Proteomes" id="UP000598997">
    <property type="component" value="Unassembled WGS sequence"/>
</dbReference>
<reference evidence="2 3" key="1">
    <citation type="journal article" date="2014" name="Int. J. Syst. Evol. Microbiol.">
        <title>Complete genome sequence of Corynebacterium casei LMG S-19264T (=DSM 44701T), isolated from a smear-ripened cheese.</title>
        <authorList>
            <consortium name="US DOE Joint Genome Institute (JGI-PGF)"/>
            <person name="Walter F."/>
            <person name="Albersmeier A."/>
            <person name="Kalinowski J."/>
            <person name="Ruckert C."/>
        </authorList>
    </citation>
    <scope>NUCLEOTIDE SEQUENCE [LARGE SCALE GENOMIC DNA]</scope>
    <source>
        <strain evidence="2 3">CGMCC 1.15358</strain>
    </source>
</reference>
<dbReference type="InterPro" id="IPR017946">
    <property type="entry name" value="PLC-like_Pdiesterase_TIM-brl"/>
</dbReference>
<comment type="caution">
    <text evidence="2">The sequence shown here is derived from an EMBL/GenBank/DDBJ whole genome shotgun (WGS) entry which is preliminary data.</text>
</comment>
<dbReference type="PROSITE" id="PS51704">
    <property type="entry name" value="GP_PDE"/>
    <property type="match status" value="1"/>
</dbReference>